<gene>
    <name evidence="2" type="ORF">NDU88_006747</name>
</gene>
<accession>A0AAV7UQX5</accession>
<feature type="compositionally biased region" description="Low complexity" evidence="1">
    <location>
        <begin position="127"/>
        <end position="144"/>
    </location>
</feature>
<dbReference type="Proteomes" id="UP001066276">
    <property type="component" value="Chromosome 3_1"/>
</dbReference>
<evidence type="ECO:0000313" key="2">
    <source>
        <dbReference type="EMBL" id="KAJ1190007.1"/>
    </source>
</evidence>
<sequence length="429" mass="44936">MLSRQFSVRSGRALTWVLRLQSGLSCADGVGLESPRGRGAAKAGRPYGPSEGGGPGARLPGAQGLGGGCRSGCGLLTAVPSGRSPGTPDLVWQGPLDFEEDDPGEQDAARTPWDEAKAGPGSASRMSSAGQRGRRQAAADASSGRCGGVGFAPPMPRPGRSNVRALQGCGRRAEGSIQVVRCVVAVVRMTRGAVARDEVESDMSLEEGELHNSGSEAEWWERKGRGGFNPVRKSLQAEHVVRRPGGRLKERVGGEARKVQERPLLLSPGKASSCSMVSVASEAREDSVRLVKGVYVQDTGVATDSGASGELSKEVRTSGVRARGANLPVIELINAQLLTLPVGHFRIIAGDFNSNFKLLGVGASLLGGTVGGGEANNEDGVWAIPTLSLSLIQKWSSDVLQINPITLDNCLHACNGRARSDKEEKNTYN</sequence>
<comment type="caution">
    <text evidence="2">The sequence shown here is derived from an EMBL/GenBank/DDBJ whole genome shotgun (WGS) entry which is preliminary data.</text>
</comment>
<dbReference type="AlphaFoldDB" id="A0AAV7UQX5"/>
<name>A0AAV7UQX5_PLEWA</name>
<feature type="region of interest" description="Disordered" evidence="1">
    <location>
        <begin position="80"/>
        <end position="163"/>
    </location>
</feature>
<proteinExistence type="predicted"/>
<feature type="region of interest" description="Disordered" evidence="1">
    <location>
        <begin position="34"/>
        <end position="63"/>
    </location>
</feature>
<keyword evidence="3" id="KW-1185">Reference proteome</keyword>
<evidence type="ECO:0000256" key="1">
    <source>
        <dbReference type="SAM" id="MobiDB-lite"/>
    </source>
</evidence>
<protein>
    <submittedName>
        <fullName evidence="2">Uncharacterized protein</fullName>
    </submittedName>
</protein>
<organism evidence="2 3">
    <name type="scientific">Pleurodeles waltl</name>
    <name type="common">Iberian ribbed newt</name>
    <dbReference type="NCBI Taxonomy" id="8319"/>
    <lineage>
        <taxon>Eukaryota</taxon>
        <taxon>Metazoa</taxon>
        <taxon>Chordata</taxon>
        <taxon>Craniata</taxon>
        <taxon>Vertebrata</taxon>
        <taxon>Euteleostomi</taxon>
        <taxon>Amphibia</taxon>
        <taxon>Batrachia</taxon>
        <taxon>Caudata</taxon>
        <taxon>Salamandroidea</taxon>
        <taxon>Salamandridae</taxon>
        <taxon>Pleurodelinae</taxon>
        <taxon>Pleurodeles</taxon>
    </lineage>
</organism>
<reference evidence="2" key="1">
    <citation type="journal article" date="2022" name="bioRxiv">
        <title>Sequencing and chromosome-scale assembly of the giantPleurodeles waltlgenome.</title>
        <authorList>
            <person name="Brown T."/>
            <person name="Elewa A."/>
            <person name="Iarovenko S."/>
            <person name="Subramanian E."/>
            <person name="Araus A.J."/>
            <person name="Petzold A."/>
            <person name="Susuki M."/>
            <person name="Suzuki K.-i.T."/>
            <person name="Hayashi T."/>
            <person name="Toyoda A."/>
            <person name="Oliveira C."/>
            <person name="Osipova E."/>
            <person name="Leigh N.D."/>
            <person name="Simon A."/>
            <person name="Yun M.H."/>
        </authorList>
    </citation>
    <scope>NUCLEOTIDE SEQUENCE</scope>
    <source>
        <strain evidence="2">20211129_DDA</strain>
        <tissue evidence="2">Liver</tissue>
    </source>
</reference>
<dbReference type="EMBL" id="JANPWB010000005">
    <property type="protein sequence ID" value="KAJ1190007.1"/>
    <property type="molecule type" value="Genomic_DNA"/>
</dbReference>
<evidence type="ECO:0000313" key="3">
    <source>
        <dbReference type="Proteomes" id="UP001066276"/>
    </source>
</evidence>